<dbReference type="AlphaFoldDB" id="A0A2N0RPB2"/>
<evidence type="ECO:0000256" key="1">
    <source>
        <dbReference type="SAM" id="MobiDB-lite"/>
    </source>
</evidence>
<accession>A0A2N0RPB2</accession>
<proteinExistence type="predicted"/>
<feature type="region of interest" description="Disordered" evidence="1">
    <location>
        <begin position="82"/>
        <end position="135"/>
    </location>
</feature>
<reference evidence="2 3" key="2">
    <citation type="submission" date="2017-10" db="EMBL/GenBank/DDBJ databases">
        <title>Genome analyses suggest a sexual origin of heterokaryosis in a supposedly ancient asexual fungus.</title>
        <authorList>
            <person name="Corradi N."/>
            <person name="Sedzielewska K."/>
            <person name="Noel J."/>
            <person name="Charron P."/>
            <person name="Farinelli L."/>
            <person name="Marton T."/>
            <person name="Kruger M."/>
            <person name="Pelin A."/>
            <person name="Brachmann A."/>
            <person name="Corradi N."/>
        </authorList>
    </citation>
    <scope>NUCLEOTIDE SEQUENCE [LARGE SCALE GENOMIC DNA]</scope>
    <source>
        <strain evidence="2 3">A1</strain>
    </source>
</reference>
<name>A0A2N0RPB2_9GLOM</name>
<feature type="compositionally biased region" description="Polar residues" evidence="1">
    <location>
        <begin position="101"/>
        <end position="124"/>
    </location>
</feature>
<dbReference type="Proteomes" id="UP000232688">
    <property type="component" value="Unassembled WGS sequence"/>
</dbReference>
<feature type="compositionally biased region" description="Basic and acidic residues" evidence="1">
    <location>
        <begin position="87"/>
        <end position="100"/>
    </location>
</feature>
<evidence type="ECO:0000313" key="2">
    <source>
        <dbReference type="EMBL" id="PKC65152.1"/>
    </source>
</evidence>
<dbReference type="EMBL" id="LLXH01000567">
    <property type="protein sequence ID" value="PKC65152.1"/>
    <property type="molecule type" value="Genomic_DNA"/>
</dbReference>
<dbReference type="VEuPathDB" id="FungiDB:FUN_020347"/>
<sequence>MYHGTTVKYFKARQERIKILTNSTNDFHDYYLSYLKIKETRKNTNQKMSRTNQNLRKFLRKYNIRHEGNLFDTIHEPLVVSDDTGDFELRPNKRITDDSRNSSSLNINVPNKKNCSHPTPINDNDSVEVGPSHSN</sequence>
<comment type="caution">
    <text evidence="2">The sequence shown here is derived from an EMBL/GenBank/DDBJ whole genome shotgun (WGS) entry which is preliminary data.</text>
</comment>
<organism evidence="2 3">
    <name type="scientific">Rhizophagus irregularis</name>
    <dbReference type="NCBI Taxonomy" id="588596"/>
    <lineage>
        <taxon>Eukaryota</taxon>
        <taxon>Fungi</taxon>
        <taxon>Fungi incertae sedis</taxon>
        <taxon>Mucoromycota</taxon>
        <taxon>Glomeromycotina</taxon>
        <taxon>Glomeromycetes</taxon>
        <taxon>Glomerales</taxon>
        <taxon>Glomeraceae</taxon>
        <taxon>Rhizophagus</taxon>
    </lineage>
</organism>
<protein>
    <submittedName>
        <fullName evidence="2">Uncharacterized protein</fullName>
    </submittedName>
</protein>
<gene>
    <name evidence="2" type="ORF">RhiirA1_461412</name>
</gene>
<evidence type="ECO:0000313" key="3">
    <source>
        <dbReference type="Proteomes" id="UP000232688"/>
    </source>
</evidence>
<reference evidence="2 3" key="1">
    <citation type="submission" date="2017-10" db="EMBL/GenBank/DDBJ databases">
        <title>Extensive intraspecific genome diversity in a model arbuscular mycorrhizal fungus.</title>
        <authorList>
            <person name="Chen E.C.H."/>
            <person name="Morin E."/>
            <person name="Baudet D."/>
            <person name="Noel J."/>
            <person name="Ndikumana S."/>
            <person name="Charron P."/>
            <person name="St-Onge C."/>
            <person name="Giorgi J."/>
            <person name="Grigoriev I.V."/>
            <person name="Roux C."/>
            <person name="Martin F.M."/>
            <person name="Corradi N."/>
        </authorList>
    </citation>
    <scope>NUCLEOTIDE SEQUENCE [LARGE SCALE GENOMIC DNA]</scope>
    <source>
        <strain evidence="2 3">A1</strain>
    </source>
</reference>
<dbReference type="VEuPathDB" id="FungiDB:RhiirA1_461412"/>